<protein>
    <submittedName>
        <fullName evidence="1">Uncharacterized protein</fullName>
    </submittedName>
</protein>
<reference evidence="1 2" key="1">
    <citation type="submission" date="2020-06" db="EMBL/GenBank/DDBJ databases">
        <title>Interaction of electrochemicaly active bacteria, Geobacter bremensis R4 on different carbon anode.</title>
        <authorList>
            <person name="Meng L."/>
            <person name="Yoshida N."/>
        </authorList>
    </citation>
    <scope>NUCLEOTIDE SEQUENCE [LARGE SCALE GENOMIC DNA]</scope>
    <source>
        <strain evidence="1 2">R4</strain>
    </source>
</reference>
<accession>A0A6S6M001</accession>
<name>A0A6S6M001_9BACT</name>
<keyword evidence="2" id="KW-1185">Reference proteome</keyword>
<dbReference type="KEGG" id="gbn:GEOBRER4_18830"/>
<dbReference type="RefSeq" id="WP_185245198.1">
    <property type="nucleotide sequence ID" value="NZ_AP023213.1"/>
</dbReference>
<proteinExistence type="predicted"/>
<evidence type="ECO:0000313" key="2">
    <source>
        <dbReference type="Proteomes" id="UP000515472"/>
    </source>
</evidence>
<dbReference type="EMBL" id="AP023213">
    <property type="protein sequence ID" value="BCG47133.1"/>
    <property type="molecule type" value="Genomic_DNA"/>
</dbReference>
<dbReference type="Proteomes" id="UP000515472">
    <property type="component" value="Chromosome"/>
</dbReference>
<sequence length="130" mass="14722">MKKLIREIPLSNGLTVRFFDATRRYFGDYHQVRISICCEVPLTVELFEDAAAHRDAEKLLGGSVSYVKDIEHQGVATNDIPETVERVIQHFVDHSLSYLSGGDFPRKLVQSELKRILGKRKAFVVGGYRG</sequence>
<gene>
    <name evidence="1" type="ORF">GEOBRER4_n1956</name>
</gene>
<organism evidence="1 2">
    <name type="scientific">Citrifermentans bremense</name>
    <dbReference type="NCBI Taxonomy" id="60035"/>
    <lineage>
        <taxon>Bacteria</taxon>
        <taxon>Pseudomonadati</taxon>
        <taxon>Thermodesulfobacteriota</taxon>
        <taxon>Desulfuromonadia</taxon>
        <taxon>Geobacterales</taxon>
        <taxon>Geobacteraceae</taxon>
        <taxon>Citrifermentans</taxon>
    </lineage>
</organism>
<evidence type="ECO:0000313" key="1">
    <source>
        <dbReference type="EMBL" id="BCG47133.1"/>
    </source>
</evidence>
<dbReference type="AlphaFoldDB" id="A0A6S6M001"/>